<dbReference type="InterPro" id="IPR058074">
    <property type="entry name" value="Bacteriocin-like"/>
</dbReference>
<sequence length="49" mass="5516">MKNLKKISKEKLRSITGKGGCPPGWHDCPLPWNEKVCIPHDNEMACPDL</sequence>
<dbReference type="Proteomes" id="UP000316437">
    <property type="component" value="Unassembled WGS sequence"/>
</dbReference>
<keyword evidence="2" id="KW-1185">Reference proteome</keyword>
<comment type="caution">
    <text evidence="1">The sequence shown here is derived from an EMBL/GenBank/DDBJ whole genome shotgun (WGS) entry which is preliminary data.</text>
</comment>
<dbReference type="AlphaFoldDB" id="A0A543EK44"/>
<evidence type="ECO:0008006" key="3">
    <source>
        <dbReference type="Google" id="ProtNLM"/>
    </source>
</evidence>
<dbReference type="NCBIfam" id="NF047798">
    <property type="entry name" value="leader_Chryseo"/>
    <property type="match status" value="1"/>
</dbReference>
<accession>A0A543EK44</accession>
<proteinExistence type="predicted"/>
<reference evidence="1 2" key="1">
    <citation type="submission" date="2019-06" db="EMBL/GenBank/DDBJ databases">
        <title>Sorghum-associated microbial communities from plants grown in Nebraska, USA.</title>
        <authorList>
            <person name="Schachtman D."/>
        </authorList>
    </citation>
    <scope>NUCLEOTIDE SEQUENCE [LARGE SCALE GENOMIC DNA]</scope>
    <source>
        <strain evidence="1 2">110</strain>
    </source>
</reference>
<dbReference type="RefSeq" id="WP_167497831.1">
    <property type="nucleotide sequence ID" value="NZ_VFPD01000001.1"/>
</dbReference>
<organism evidence="1 2">
    <name type="scientific">Chryseobacterium aquifrigidense</name>
    <dbReference type="NCBI Taxonomy" id="558021"/>
    <lineage>
        <taxon>Bacteria</taxon>
        <taxon>Pseudomonadati</taxon>
        <taxon>Bacteroidota</taxon>
        <taxon>Flavobacteriia</taxon>
        <taxon>Flavobacteriales</taxon>
        <taxon>Weeksellaceae</taxon>
        <taxon>Chryseobacterium group</taxon>
        <taxon>Chryseobacterium</taxon>
    </lineage>
</organism>
<name>A0A543EK44_9FLAO</name>
<protein>
    <recommendedName>
        <fullName evidence="3">Bacteriocin-like protein</fullName>
    </recommendedName>
</protein>
<evidence type="ECO:0000313" key="1">
    <source>
        <dbReference type="EMBL" id="TQM21950.1"/>
    </source>
</evidence>
<evidence type="ECO:0000313" key="2">
    <source>
        <dbReference type="Proteomes" id="UP000316437"/>
    </source>
</evidence>
<gene>
    <name evidence="1" type="ORF">FB551_1650</name>
</gene>
<dbReference type="EMBL" id="VFPD01000001">
    <property type="protein sequence ID" value="TQM21950.1"/>
    <property type="molecule type" value="Genomic_DNA"/>
</dbReference>